<dbReference type="InterPro" id="IPR003522">
    <property type="entry name" value="T3SS_OM_pore_YscC"/>
</dbReference>
<comment type="subunit">
    <text evidence="3">The core secretion machinery of the T3SS is composed of approximately 20 different proteins, including cytoplasmic components, a base, an export apparatus and a needle. This subunit is part of the base, which anchors the injectisome in the bacterial cell envelope. Forms a stable homooligomeric complex.</text>
</comment>
<comment type="function">
    <text evidence="3">Component of the type III secretion system (T3SS), also called injectisome, which is used to inject bacterial effector proteins into eukaryotic host cells. Forms a ring-shaped multimeric structure with an apparent central pore in the outer membrane.</text>
</comment>
<dbReference type="Proteomes" id="UP000008917">
    <property type="component" value="Chromosome"/>
</dbReference>
<evidence type="ECO:0000256" key="3">
    <source>
        <dbReference type="HAMAP-Rule" id="MF_02219"/>
    </source>
</evidence>
<accession>E6V262</accession>
<dbReference type="GO" id="GO:0009279">
    <property type="term" value="C:cell outer membrane"/>
    <property type="evidence" value="ECO:0007669"/>
    <property type="project" value="UniProtKB-SubCell"/>
</dbReference>
<comment type="subcellular location">
    <subcellularLocation>
        <location evidence="1 3 4">Cell outer membrane</location>
    </subcellularLocation>
</comment>
<reference evidence="7 8" key="2">
    <citation type="journal article" date="2013" name="Genome Announc.">
        <title>Genome of the Root-Associated Plant Growth-Promoting Bacterium Variovorax paradoxus Strain EPS.</title>
        <authorList>
            <person name="Han J.I."/>
            <person name="Spain J.C."/>
            <person name="Leadbetter J.R."/>
            <person name="Ovchinnikova G."/>
            <person name="Goodwin L.A."/>
            <person name="Han C.S."/>
            <person name="Woyke T."/>
            <person name="Davenport K.W."/>
            <person name="Orwin P.M."/>
        </authorList>
    </citation>
    <scope>NUCLEOTIDE SEQUENCE [LARGE SCALE GENOMIC DNA]</scope>
    <source>
        <strain evidence="7 8">EPS</strain>
    </source>
</reference>
<feature type="domain" description="NolW-like" evidence="6">
    <location>
        <begin position="202"/>
        <end position="340"/>
    </location>
</feature>
<evidence type="ECO:0000259" key="5">
    <source>
        <dbReference type="Pfam" id="PF00263"/>
    </source>
</evidence>
<dbReference type="InterPro" id="IPR004846">
    <property type="entry name" value="T2SS/T3SS_dom"/>
</dbReference>
<dbReference type="InterPro" id="IPR050810">
    <property type="entry name" value="Bact_Secretion_Sys_Channel"/>
</dbReference>
<comment type="similarity">
    <text evidence="3">Belongs to the bacterial secretin family. T3SS SctC subfamily.</text>
</comment>
<dbReference type="GO" id="GO:0030257">
    <property type="term" value="C:type III protein secretion system complex"/>
    <property type="evidence" value="ECO:0007669"/>
    <property type="project" value="UniProtKB-UniRule"/>
</dbReference>
<dbReference type="eggNOG" id="COG1450">
    <property type="taxonomic scope" value="Bacteria"/>
</dbReference>
<keyword evidence="3" id="KW-0472">Membrane</keyword>
<dbReference type="GO" id="GO:0015627">
    <property type="term" value="C:type II protein secretion system complex"/>
    <property type="evidence" value="ECO:0007669"/>
    <property type="project" value="TreeGrafter"/>
</dbReference>
<evidence type="ECO:0000256" key="4">
    <source>
        <dbReference type="RuleBase" id="RU004004"/>
    </source>
</evidence>
<organism evidence="7 8">
    <name type="scientific">Variovorax paradoxus (strain EPS)</name>
    <dbReference type="NCBI Taxonomy" id="595537"/>
    <lineage>
        <taxon>Bacteria</taxon>
        <taxon>Pseudomonadati</taxon>
        <taxon>Pseudomonadota</taxon>
        <taxon>Betaproteobacteria</taxon>
        <taxon>Burkholderiales</taxon>
        <taxon>Comamonadaceae</taxon>
        <taxon>Variovorax</taxon>
    </lineage>
</organism>
<dbReference type="KEGG" id="vpe:Varpa_4981"/>
<name>E6V262_VARPE</name>
<dbReference type="HAMAP" id="MF_02219">
    <property type="entry name" value="Type_III_secretin"/>
    <property type="match status" value="1"/>
</dbReference>
<dbReference type="Gene3D" id="3.30.1370.120">
    <property type="match status" value="2"/>
</dbReference>
<dbReference type="InterPro" id="IPR038591">
    <property type="entry name" value="NolW-like_sf"/>
</dbReference>
<dbReference type="PANTHER" id="PTHR30332:SF5">
    <property type="entry name" value="SPI-1 TYPE 3 SECRETION SYSTEM SECRETIN"/>
    <property type="match status" value="1"/>
</dbReference>
<dbReference type="RefSeq" id="WP_013543349.1">
    <property type="nucleotide sequence ID" value="NC_014931.1"/>
</dbReference>
<keyword evidence="3 4" id="KW-0813">Transport</keyword>
<dbReference type="Gene3D" id="3.55.50.30">
    <property type="match status" value="1"/>
</dbReference>
<keyword evidence="3" id="KW-0653">Protein transport</keyword>
<proteinExistence type="inferred from homology"/>
<dbReference type="PANTHER" id="PTHR30332">
    <property type="entry name" value="PROBABLE GENERAL SECRETION PATHWAY PROTEIN D"/>
    <property type="match status" value="1"/>
</dbReference>
<dbReference type="AlphaFoldDB" id="E6V262"/>
<evidence type="ECO:0000259" key="6">
    <source>
        <dbReference type="Pfam" id="PF03958"/>
    </source>
</evidence>
<dbReference type="Pfam" id="PF03958">
    <property type="entry name" value="Secretin_N"/>
    <property type="match status" value="1"/>
</dbReference>
<dbReference type="NCBIfam" id="TIGR02516">
    <property type="entry name" value="type_III_yscC"/>
    <property type="match status" value="1"/>
</dbReference>
<dbReference type="InterPro" id="IPR005644">
    <property type="entry name" value="NolW-like"/>
</dbReference>
<evidence type="ECO:0000256" key="2">
    <source>
        <dbReference type="ARBA" id="ARBA00022729"/>
    </source>
</evidence>
<evidence type="ECO:0000256" key="1">
    <source>
        <dbReference type="ARBA" id="ARBA00004442"/>
    </source>
</evidence>
<dbReference type="GO" id="GO:0030254">
    <property type="term" value="P:protein secretion by the type III secretion system"/>
    <property type="evidence" value="ECO:0007669"/>
    <property type="project" value="UniProtKB-UniRule"/>
</dbReference>
<reference evidence="8" key="1">
    <citation type="submission" date="2010-12" db="EMBL/GenBank/DDBJ databases">
        <title>Complete sequence of Variovorax paradoxus EPS.</title>
        <authorList>
            <consortium name="US DOE Joint Genome Institute"/>
            <person name="Lucas S."/>
            <person name="Copeland A."/>
            <person name="Lapidus A."/>
            <person name="Cheng J.-F."/>
            <person name="Goodwin L."/>
            <person name="Pitluck S."/>
            <person name="Teshima H."/>
            <person name="Detter J.C."/>
            <person name="Han C."/>
            <person name="Tapia R."/>
            <person name="Land M."/>
            <person name="Hauser L."/>
            <person name="Kyrpides N."/>
            <person name="Ivanova N."/>
            <person name="Ovchinnikova G."/>
            <person name="Orwin P."/>
            <person name="Han J.-I.G."/>
            <person name="Woyke T."/>
        </authorList>
    </citation>
    <scope>NUCLEOTIDE SEQUENCE [LARGE SCALE GENOMIC DNA]</scope>
    <source>
        <strain evidence="8">EPS</strain>
    </source>
</reference>
<dbReference type="PRINTS" id="PR01337">
    <property type="entry name" value="TYPE3OMGPROT"/>
</dbReference>
<keyword evidence="3" id="KW-0998">Cell outer membrane</keyword>
<dbReference type="HOGENOM" id="CLU_022474_2_0_4"/>
<dbReference type="STRING" id="595537.Varpa_4981"/>
<protein>
    <recommendedName>
        <fullName evidence="3">Type 3 secretion system secretin</fullName>
        <shortName evidence="3">T3SS secretin</shortName>
    </recommendedName>
</protein>
<keyword evidence="2 3" id="KW-0732">Signal</keyword>
<evidence type="ECO:0000313" key="7">
    <source>
        <dbReference type="EMBL" id="ADU39141.1"/>
    </source>
</evidence>
<sequence>MTRVAMPMARGPHLFPASRRAWVRAGGSILLLMLAGLWMLLGAQRAAAADLRWNNRPFQIVANEKPLPDFLRELASSQGITAVIDPKVAGVISGKFSEPARNILNSVCAVNGLTWYFDGAFLFIDLAADAKSEVLPIAADNAGRIAETLVRLRISDERYPLSISENDASVYVTGPRRYVEMVRQAVRLADQKTAMVDGAEIRVFPLKYAWASDFRINRAGKETVIPGVANVLRSLYGRHNGATGSAVSGGGRVNGSSLSIGPNRQIKLRSGESINAPKMELSGVGSMGDGGATLGGVSGIGGELPQFQADTRMNAVLVRDTPARMAQYERLIASMDVRPRLIEIEVTIMDISSDTLSSLGVDWRLHGRHYDFQTGRGDRGPLTWDGSGNEAGQIGGVNSNGNPVTPLGAMFTAAIGNSARNYLLARVTALASNGEANFVARPKVMTLDNTEAVLENMSEFYVRVDGFQDAGLFSVTAGTAVRVTPLIIDEKTGRGVMMSIDIVDGDVSTQAVDRIPIVRRRSVNTQALVDEGASLLIAGYSSEERANAVTGVPLLKDLPGVGNLFKYSDKKQVNMERFYLLTPRLVSPGSSTALPTLPLMGTGAAGATAGAGG</sequence>
<keyword evidence="3" id="KW-0811">Translocation</keyword>
<dbReference type="EMBL" id="CP002417">
    <property type="protein sequence ID" value="ADU39141.1"/>
    <property type="molecule type" value="Genomic_DNA"/>
</dbReference>
<evidence type="ECO:0000313" key="8">
    <source>
        <dbReference type="Proteomes" id="UP000008917"/>
    </source>
</evidence>
<feature type="domain" description="Type II/III secretion system secretin-like" evidence="5">
    <location>
        <begin position="429"/>
        <end position="586"/>
    </location>
</feature>
<dbReference type="Pfam" id="PF00263">
    <property type="entry name" value="Secretin"/>
    <property type="match status" value="1"/>
</dbReference>
<gene>
    <name evidence="3" type="primary">sctC</name>
    <name evidence="7" type="ordered locus">Varpa_4981</name>
</gene>